<dbReference type="GO" id="GO:0005524">
    <property type="term" value="F:ATP binding"/>
    <property type="evidence" value="ECO:0007669"/>
    <property type="project" value="UniProtKB-KW"/>
</dbReference>
<dbReference type="SUPFAM" id="SSF63862">
    <property type="entry name" value="Thiamin pyrophosphokinase, substrate-binding domain"/>
    <property type="match status" value="1"/>
</dbReference>
<dbReference type="InterPro" id="IPR053149">
    <property type="entry name" value="TPK"/>
</dbReference>
<feature type="domain" description="Thiamin pyrophosphokinase catalytic" evidence="5">
    <location>
        <begin position="34"/>
        <end position="129"/>
    </location>
</feature>
<evidence type="ECO:0000256" key="1">
    <source>
        <dbReference type="ARBA" id="ARBA00022679"/>
    </source>
</evidence>
<keyword evidence="3" id="KW-0418">Kinase</keyword>
<dbReference type="PANTHER" id="PTHR41299">
    <property type="entry name" value="THIAMINE PYROPHOSPHOKINASE"/>
    <property type="match status" value="1"/>
</dbReference>
<keyword evidence="2" id="KW-0547">Nucleotide-binding</keyword>
<dbReference type="AlphaFoldDB" id="A0A381RPU2"/>
<dbReference type="Pfam" id="PF21275">
    <property type="entry name" value="Thi_PPkinase_C"/>
    <property type="match status" value="1"/>
</dbReference>
<dbReference type="GO" id="GO:0004788">
    <property type="term" value="F:thiamine diphosphokinase activity"/>
    <property type="evidence" value="ECO:0007669"/>
    <property type="project" value="InterPro"/>
</dbReference>
<dbReference type="PANTHER" id="PTHR41299:SF1">
    <property type="entry name" value="THIAMINE PYROPHOSPHOKINASE"/>
    <property type="match status" value="1"/>
</dbReference>
<dbReference type="SUPFAM" id="SSF63999">
    <property type="entry name" value="Thiamin pyrophosphokinase, catalytic domain"/>
    <property type="match status" value="1"/>
</dbReference>
<keyword evidence="1" id="KW-0808">Transferase</keyword>
<dbReference type="InterPro" id="IPR007371">
    <property type="entry name" value="TPK_catalytic"/>
</dbReference>
<gene>
    <name evidence="7" type="ORF">METZ01_LOCUS46759</name>
</gene>
<dbReference type="InterPro" id="IPR036759">
    <property type="entry name" value="TPK_catalytic_sf"/>
</dbReference>
<dbReference type="Gene3D" id="3.40.50.10240">
    <property type="entry name" value="Thiamin pyrophosphokinase, catalytic domain"/>
    <property type="match status" value="1"/>
</dbReference>
<dbReference type="EMBL" id="UINC01002186">
    <property type="protein sequence ID" value="SUZ93905.1"/>
    <property type="molecule type" value="Genomic_DNA"/>
</dbReference>
<organism evidence="7">
    <name type="scientific">marine metagenome</name>
    <dbReference type="NCBI Taxonomy" id="408172"/>
    <lineage>
        <taxon>unclassified sequences</taxon>
        <taxon>metagenomes</taxon>
        <taxon>ecological metagenomes</taxon>
    </lineage>
</organism>
<feature type="domain" description="Thiamin pyrophosphokinase-like substrate-binding" evidence="6">
    <location>
        <begin position="143"/>
        <end position="210"/>
    </location>
</feature>
<proteinExistence type="predicted"/>
<evidence type="ECO:0000259" key="6">
    <source>
        <dbReference type="Pfam" id="PF21275"/>
    </source>
</evidence>
<dbReference type="NCBIfam" id="TIGR01378">
    <property type="entry name" value="thi_PPkinase"/>
    <property type="match status" value="1"/>
</dbReference>
<dbReference type="GO" id="GO:0009229">
    <property type="term" value="P:thiamine diphosphate biosynthetic process"/>
    <property type="evidence" value="ECO:0007669"/>
    <property type="project" value="InterPro"/>
</dbReference>
<protein>
    <submittedName>
        <fullName evidence="7">Uncharacterized protein</fullName>
    </submittedName>
</protein>
<keyword evidence="4" id="KW-0067">ATP-binding</keyword>
<dbReference type="GO" id="GO:0016301">
    <property type="term" value="F:kinase activity"/>
    <property type="evidence" value="ECO:0007669"/>
    <property type="project" value="UniProtKB-KW"/>
</dbReference>
<dbReference type="CDD" id="cd07995">
    <property type="entry name" value="TPK"/>
    <property type="match status" value="1"/>
</dbReference>
<evidence type="ECO:0000256" key="4">
    <source>
        <dbReference type="ARBA" id="ARBA00022840"/>
    </source>
</evidence>
<evidence type="ECO:0000259" key="5">
    <source>
        <dbReference type="Pfam" id="PF04263"/>
    </source>
</evidence>
<dbReference type="InterPro" id="IPR036371">
    <property type="entry name" value="TPK_B1-bd_sf"/>
</dbReference>
<dbReference type="GO" id="GO:0030975">
    <property type="term" value="F:thiamine binding"/>
    <property type="evidence" value="ECO:0007669"/>
    <property type="project" value="InterPro"/>
</dbReference>
<evidence type="ECO:0000256" key="3">
    <source>
        <dbReference type="ARBA" id="ARBA00022777"/>
    </source>
</evidence>
<dbReference type="InterPro" id="IPR049442">
    <property type="entry name" value="Thi_PPkinase-like_C"/>
</dbReference>
<dbReference type="Pfam" id="PF04263">
    <property type="entry name" value="TPK_catalytic"/>
    <property type="match status" value="1"/>
</dbReference>
<dbReference type="GO" id="GO:0006772">
    <property type="term" value="P:thiamine metabolic process"/>
    <property type="evidence" value="ECO:0007669"/>
    <property type="project" value="InterPro"/>
</dbReference>
<dbReference type="InterPro" id="IPR006282">
    <property type="entry name" value="Thi_PPkinase"/>
</dbReference>
<evidence type="ECO:0000256" key="2">
    <source>
        <dbReference type="ARBA" id="ARBA00022741"/>
    </source>
</evidence>
<evidence type="ECO:0000313" key="7">
    <source>
        <dbReference type="EMBL" id="SUZ93905.1"/>
    </source>
</evidence>
<reference evidence="7" key="1">
    <citation type="submission" date="2018-05" db="EMBL/GenBank/DDBJ databases">
        <authorList>
            <person name="Lanie J.A."/>
            <person name="Ng W.-L."/>
            <person name="Kazmierczak K.M."/>
            <person name="Andrzejewski T.M."/>
            <person name="Davidsen T.M."/>
            <person name="Wayne K.J."/>
            <person name="Tettelin H."/>
            <person name="Glass J.I."/>
            <person name="Rusch D."/>
            <person name="Podicherti R."/>
            <person name="Tsui H.-C.T."/>
            <person name="Winkler M.E."/>
        </authorList>
    </citation>
    <scope>NUCLEOTIDE SEQUENCE</scope>
</reference>
<sequence>MNIDLLDKQYFNKPFIILANGQYPSHPAALNKLHTAGTIICTDGSANKLLENGLTPNVIIGDMDSTTVGQDSFKGLYVKISDQDNTDLDKALEWCKVNSLSQLTVLGTSQLREDHTIGNLMLLANYSEELDINFVTDYFTITCHHGKRSFTSFKQQLVSLLPVEDIKSITTEGLEFPLIDELFPLSSRGISNRATGHQFIISSSGKIWVFRSHSE</sequence>
<accession>A0A381RPU2</accession>
<name>A0A381RPU2_9ZZZZ</name>